<organism evidence="2 3">
    <name type="scientific">Ancylostoma ceylanicum</name>
    <dbReference type="NCBI Taxonomy" id="53326"/>
    <lineage>
        <taxon>Eukaryota</taxon>
        <taxon>Metazoa</taxon>
        <taxon>Ecdysozoa</taxon>
        <taxon>Nematoda</taxon>
        <taxon>Chromadorea</taxon>
        <taxon>Rhabditida</taxon>
        <taxon>Rhabditina</taxon>
        <taxon>Rhabditomorpha</taxon>
        <taxon>Strongyloidea</taxon>
        <taxon>Ancylostomatidae</taxon>
        <taxon>Ancylostomatinae</taxon>
        <taxon>Ancylostoma</taxon>
    </lineage>
</organism>
<keyword evidence="1" id="KW-0812">Transmembrane</keyword>
<feature type="transmembrane region" description="Helical" evidence="1">
    <location>
        <begin position="46"/>
        <end position="66"/>
    </location>
</feature>
<gene>
    <name evidence="2" type="primary">Acey_s0050.g1939</name>
    <name evidence="2" type="ORF">Y032_0050g1939</name>
</gene>
<keyword evidence="1" id="KW-1133">Transmembrane helix</keyword>
<evidence type="ECO:0000313" key="3">
    <source>
        <dbReference type="Proteomes" id="UP000024635"/>
    </source>
</evidence>
<dbReference type="EMBL" id="JARK01001386">
    <property type="protein sequence ID" value="EYC11488.1"/>
    <property type="molecule type" value="Genomic_DNA"/>
</dbReference>
<protein>
    <submittedName>
        <fullName evidence="2">Uncharacterized protein</fullName>
    </submittedName>
</protein>
<evidence type="ECO:0000313" key="2">
    <source>
        <dbReference type="EMBL" id="EYC11488.1"/>
    </source>
</evidence>
<dbReference type="AlphaFoldDB" id="A0A016UA77"/>
<proteinExistence type="predicted"/>
<accession>A0A016UA77</accession>
<keyword evidence="3" id="KW-1185">Reference proteome</keyword>
<dbReference type="Proteomes" id="UP000024635">
    <property type="component" value="Unassembled WGS sequence"/>
</dbReference>
<keyword evidence="1" id="KW-0472">Membrane</keyword>
<evidence type="ECO:0000256" key="1">
    <source>
        <dbReference type="SAM" id="Phobius"/>
    </source>
</evidence>
<comment type="caution">
    <text evidence="2">The sequence shown here is derived from an EMBL/GenBank/DDBJ whole genome shotgun (WGS) entry which is preliminary data.</text>
</comment>
<sequence length="72" mass="8647">MYLQLIYCNLNTNTFPIMYYRQYCRIGLGAKVFHILGFSDCHCLRFFFVFFFLGCLRCIIAVSMRYSCRCKL</sequence>
<reference evidence="3" key="1">
    <citation type="journal article" date="2015" name="Nat. Genet.">
        <title>The genome and transcriptome of the zoonotic hookworm Ancylostoma ceylanicum identify infection-specific gene families.</title>
        <authorList>
            <person name="Schwarz E.M."/>
            <person name="Hu Y."/>
            <person name="Antoshechkin I."/>
            <person name="Miller M.M."/>
            <person name="Sternberg P.W."/>
            <person name="Aroian R.V."/>
        </authorList>
    </citation>
    <scope>NUCLEOTIDE SEQUENCE</scope>
    <source>
        <strain evidence="3">HY135</strain>
    </source>
</reference>
<name>A0A016UA77_9BILA</name>